<dbReference type="InterPro" id="IPR001296">
    <property type="entry name" value="Glyco_trans_1"/>
</dbReference>
<dbReference type="Gene3D" id="3.40.50.2000">
    <property type="entry name" value="Glycogen Phosphorylase B"/>
    <property type="match status" value="2"/>
</dbReference>
<name>A0A1F6CII4_9BACT</name>
<accession>A0A1F6CII4</accession>
<evidence type="ECO:0000313" key="4">
    <source>
        <dbReference type="Proteomes" id="UP000178815"/>
    </source>
</evidence>
<dbReference type="STRING" id="1798481.A2678_02845"/>
<dbReference type="SUPFAM" id="SSF53756">
    <property type="entry name" value="UDP-Glycosyltransferase/glycogen phosphorylase"/>
    <property type="match status" value="1"/>
</dbReference>
<dbReference type="Proteomes" id="UP000178815">
    <property type="component" value="Unassembled WGS sequence"/>
</dbReference>
<dbReference type="InterPro" id="IPR028098">
    <property type="entry name" value="Glyco_trans_4-like_N"/>
</dbReference>
<dbReference type="Pfam" id="PF00534">
    <property type="entry name" value="Glycos_transf_1"/>
    <property type="match status" value="1"/>
</dbReference>
<dbReference type="Pfam" id="PF13439">
    <property type="entry name" value="Glyco_transf_4"/>
    <property type="match status" value="1"/>
</dbReference>
<evidence type="ECO:0000259" key="2">
    <source>
        <dbReference type="Pfam" id="PF13439"/>
    </source>
</evidence>
<sequence length="391" mass="43181">METLDARKILFVITKSNWGGAQAYVYTLAKRFKEAGADVVVALGGSGGIGAPSGLLRARLEDAGVRTIFISSFARDMGLVREMAALFELLQIIRKERPDVLHLNSSKAGGIGALAGRIAHIRKIIFTVHGWAHSESRPWYERWIILFASWFTAQLAHKIIVVSKFDLIHAPVLFSRRKLLLIYNGITPFSLLSREQAREELTAKIAGTARTLGDVEASFWFFSIAELHPNKGLDILIRSFASIVGKHKDAVLVIVGDGEQWSGLNTLARSLNLENRVFFAGFVENAREYLDAADVFVLPSRKEGLPTVILEAGLARVPVVASRVGAIPEIIEDGVSGLLISPDDVEGLTTALLRIKEDTALRERVRLALHARIVRDFSEETMVKQTAFVYR</sequence>
<dbReference type="PANTHER" id="PTHR12526:SF630">
    <property type="entry name" value="GLYCOSYLTRANSFERASE"/>
    <property type="match status" value="1"/>
</dbReference>
<reference evidence="3 4" key="1">
    <citation type="journal article" date="2016" name="Nat. Commun.">
        <title>Thousands of microbial genomes shed light on interconnected biogeochemical processes in an aquifer system.</title>
        <authorList>
            <person name="Anantharaman K."/>
            <person name="Brown C.T."/>
            <person name="Hug L.A."/>
            <person name="Sharon I."/>
            <person name="Castelle C.J."/>
            <person name="Probst A.J."/>
            <person name="Thomas B.C."/>
            <person name="Singh A."/>
            <person name="Wilkins M.J."/>
            <person name="Karaoz U."/>
            <person name="Brodie E.L."/>
            <person name="Williams K.H."/>
            <person name="Hubbard S.S."/>
            <person name="Banfield J.F."/>
        </authorList>
    </citation>
    <scope>NUCLEOTIDE SEQUENCE [LARGE SCALE GENOMIC DNA]</scope>
</reference>
<dbReference type="CDD" id="cd03808">
    <property type="entry name" value="GT4_CapM-like"/>
    <property type="match status" value="1"/>
</dbReference>
<proteinExistence type="predicted"/>
<dbReference type="EMBL" id="MFKU01000008">
    <property type="protein sequence ID" value="OGG48790.1"/>
    <property type="molecule type" value="Genomic_DNA"/>
</dbReference>
<gene>
    <name evidence="3" type="ORF">A2678_02845</name>
</gene>
<protein>
    <recommendedName>
        <fullName evidence="5">Glycosyltransferase subfamily 4-like N-terminal domain-containing protein</fullName>
    </recommendedName>
</protein>
<evidence type="ECO:0000313" key="3">
    <source>
        <dbReference type="EMBL" id="OGG48790.1"/>
    </source>
</evidence>
<dbReference type="AlphaFoldDB" id="A0A1F6CII4"/>
<feature type="domain" description="Glycosyl transferase family 1" evidence="1">
    <location>
        <begin position="220"/>
        <end position="365"/>
    </location>
</feature>
<evidence type="ECO:0000259" key="1">
    <source>
        <dbReference type="Pfam" id="PF00534"/>
    </source>
</evidence>
<comment type="caution">
    <text evidence="3">The sequence shown here is derived from an EMBL/GenBank/DDBJ whole genome shotgun (WGS) entry which is preliminary data.</text>
</comment>
<feature type="domain" description="Glycosyltransferase subfamily 4-like N-terminal" evidence="2">
    <location>
        <begin position="18"/>
        <end position="186"/>
    </location>
</feature>
<evidence type="ECO:0008006" key="5">
    <source>
        <dbReference type="Google" id="ProtNLM"/>
    </source>
</evidence>
<organism evidence="3 4">
    <name type="scientific">Candidatus Kaiserbacteria bacterium RIFCSPHIGHO2_01_FULL_53_31</name>
    <dbReference type="NCBI Taxonomy" id="1798481"/>
    <lineage>
        <taxon>Bacteria</taxon>
        <taxon>Candidatus Kaiseribacteriota</taxon>
    </lineage>
</organism>
<dbReference type="PANTHER" id="PTHR12526">
    <property type="entry name" value="GLYCOSYLTRANSFERASE"/>
    <property type="match status" value="1"/>
</dbReference>